<comment type="similarity">
    <text evidence="2 4">Belongs to the FliE family.</text>
</comment>
<evidence type="ECO:0000313" key="6">
    <source>
        <dbReference type="EMBL" id="MFC7331819.1"/>
    </source>
</evidence>
<evidence type="ECO:0000256" key="5">
    <source>
        <dbReference type="NCBIfam" id="TIGR00205"/>
    </source>
</evidence>
<reference evidence="7" key="1">
    <citation type="journal article" date="2019" name="Int. J. Syst. Evol. Microbiol.">
        <title>The Global Catalogue of Microorganisms (GCM) 10K type strain sequencing project: providing services to taxonomists for standard genome sequencing and annotation.</title>
        <authorList>
            <consortium name="The Broad Institute Genomics Platform"/>
            <consortium name="The Broad Institute Genome Sequencing Center for Infectious Disease"/>
            <person name="Wu L."/>
            <person name="Ma J."/>
        </authorList>
    </citation>
    <scope>NUCLEOTIDE SEQUENCE [LARGE SCALE GENOMIC DNA]</scope>
    <source>
        <strain evidence="7">CGMCC 1.16275</strain>
    </source>
</reference>
<keyword evidence="6" id="KW-0282">Flagellum</keyword>
<dbReference type="NCBIfam" id="TIGR00205">
    <property type="entry name" value="fliE"/>
    <property type="match status" value="1"/>
</dbReference>
<dbReference type="InterPro" id="IPR001624">
    <property type="entry name" value="FliE"/>
</dbReference>
<proteinExistence type="inferred from homology"/>
<dbReference type="EMBL" id="JBHTCM010000004">
    <property type="protein sequence ID" value="MFC7331819.1"/>
    <property type="molecule type" value="Genomic_DNA"/>
</dbReference>
<keyword evidence="6" id="KW-0966">Cell projection</keyword>
<protein>
    <recommendedName>
        <fullName evidence="4 5">Flagellar hook-basal body complex protein FliE</fullName>
    </recommendedName>
</protein>
<dbReference type="PRINTS" id="PR01006">
    <property type="entry name" value="FLGHOOKFLIE"/>
</dbReference>
<dbReference type="RefSeq" id="WP_377355831.1">
    <property type="nucleotide sequence ID" value="NZ_JBHTCM010000004.1"/>
</dbReference>
<evidence type="ECO:0000256" key="4">
    <source>
        <dbReference type="HAMAP-Rule" id="MF_00724"/>
    </source>
</evidence>
<keyword evidence="6" id="KW-0969">Cilium</keyword>
<dbReference type="Pfam" id="PF02049">
    <property type="entry name" value="FliE"/>
    <property type="match status" value="1"/>
</dbReference>
<keyword evidence="7" id="KW-1185">Reference proteome</keyword>
<sequence length="102" mass="10716">MAVPFTSAAAAYANAAVQGLKPGMKTPAEEGESFGDLLRHAAEESIDTMKAGEQKSIEGIVGKADLADVVTAVSNAEVTLQAVVNVRDRVITAYQEILRMPI</sequence>
<evidence type="ECO:0000256" key="2">
    <source>
        <dbReference type="ARBA" id="ARBA00009272"/>
    </source>
</evidence>
<dbReference type="Proteomes" id="UP001596456">
    <property type="component" value="Unassembled WGS sequence"/>
</dbReference>
<dbReference type="PANTHER" id="PTHR34653:SF1">
    <property type="entry name" value="FLAGELLAR HOOK-BASAL BODY COMPLEX PROTEIN FLIE"/>
    <property type="match status" value="1"/>
</dbReference>
<comment type="caution">
    <text evidence="6">The sequence shown here is derived from an EMBL/GenBank/DDBJ whole genome shotgun (WGS) entry which is preliminary data.</text>
</comment>
<name>A0ABW2KRZ4_9PROT</name>
<dbReference type="PANTHER" id="PTHR34653">
    <property type="match status" value="1"/>
</dbReference>
<organism evidence="6 7">
    <name type="scientific">Rhodocista pekingensis</name>
    <dbReference type="NCBI Taxonomy" id="201185"/>
    <lineage>
        <taxon>Bacteria</taxon>
        <taxon>Pseudomonadati</taxon>
        <taxon>Pseudomonadota</taxon>
        <taxon>Alphaproteobacteria</taxon>
        <taxon>Rhodospirillales</taxon>
        <taxon>Azospirillaceae</taxon>
        <taxon>Rhodocista</taxon>
    </lineage>
</organism>
<evidence type="ECO:0000256" key="3">
    <source>
        <dbReference type="ARBA" id="ARBA00023143"/>
    </source>
</evidence>
<dbReference type="HAMAP" id="MF_00724">
    <property type="entry name" value="FliE"/>
    <property type="match status" value="1"/>
</dbReference>
<gene>
    <name evidence="4 6" type="primary">fliE</name>
    <name evidence="6" type="ORF">ACFQPS_01460</name>
</gene>
<keyword evidence="3 4" id="KW-0975">Bacterial flagellum</keyword>
<evidence type="ECO:0000256" key="1">
    <source>
        <dbReference type="ARBA" id="ARBA00004117"/>
    </source>
</evidence>
<comment type="subcellular location">
    <subcellularLocation>
        <location evidence="1 4">Bacterial flagellum basal body</location>
    </subcellularLocation>
</comment>
<evidence type="ECO:0000313" key="7">
    <source>
        <dbReference type="Proteomes" id="UP001596456"/>
    </source>
</evidence>
<accession>A0ABW2KRZ4</accession>